<organism evidence="1 2">
    <name type="scientific">Nesidiocoris tenuis</name>
    <dbReference type="NCBI Taxonomy" id="355587"/>
    <lineage>
        <taxon>Eukaryota</taxon>
        <taxon>Metazoa</taxon>
        <taxon>Ecdysozoa</taxon>
        <taxon>Arthropoda</taxon>
        <taxon>Hexapoda</taxon>
        <taxon>Insecta</taxon>
        <taxon>Pterygota</taxon>
        <taxon>Neoptera</taxon>
        <taxon>Paraneoptera</taxon>
        <taxon>Hemiptera</taxon>
        <taxon>Heteroptera</taxon>
        <taxon>Panheteroptera</taxon>
        <taxon>Cimicomorpha</taxon>
        <taxon>Miridae</taxon>
        <taxon>Dicyphina</taxon>
        <taxon>Nesidiocoris</taxon>
    </lineage>
</organism>
<name>A0ABN7ABX6_9HEMI</name>
<accession>A0ABN7ABX6</accession>
<evidence type="ECO:0000313" key="2">
    <source>
        <dbReference type="Proteomes" id="UP001307889"/>
    </source>
</evidence>
<protein>
    <submittedName>
        <fullName evidence="1">Uncharacterized protein</fullName>
    </submittedName>
</protein>
<sequence length="110" mass="12650">MFVFNNCLSPGARRNDRTSGVAEVAVINEDDISSWYANITSATYRRLDLTSTVAHLSPRAALCRSCRPRPFFTAEWQTRVIFRCRRRSPVPNWRQIQVPTVTLQRLGPRV</sequence>
<dbReference type="EMBL" id="AP028909">
    <property type="protein sequence ID" value="BES89538.1"/>
    <property type="molecule type" value="Genomic_DNA"/>
</dbReference>
<gene>
    <name evidence="1" type="ORF">NTJ_02345</name>
</gene>
<dbReference type="Proteomes" id="UP001307889">
    <property type="component" value="Chromosome 1"/>
</dbReference>
<proteinExistence type="predicted"/>
<reference evidence="1 2" key="1">
    <citation type="submission" date="2023-09" db="EMBL/GenBank/DDBJ databases">
        <title>Nesidiocoris tenuis whole genome shotgun sequence.</title>
        <authorList>
            <person name="Shibata T."/>
            <person name="Shimoda M."/>
            <person name="Kobayashi T."/>
            <person name="Uehara T."/>
        </authorList>
    </citation>
    <scope>NUCLEOTIDE SEQUENCE [LARGE SCALE GENOMIC DNA]</scope>
    <source>
        <strain evidence="1 2">Japan</strain>
    </source>
</reference>
<evidence type="ECO:0000313" key="1">
    <source>
        <dbReference type="EMBL" id="BES89538.1"/>
    </source>
</evidence>
<keyword evidence="2" id="KW-1185">Reference proteome</keyword>